<keyword evidence="1" id="KW-0472">Membrane</keyword>
<evidence type="ECO:0000256" key="1">
    <source>
        <dbReference type="SAM" id="Phobius"/>
    </source>
</evidence>
<keyword evidence="1" id="KW-0812">Transmembrane</keyword>
<dbReference type="EMBL" id="RBVX01000034">
    <property type="protein sequence ID" value="RSL30605.1"/>
    <property type="molecule type" value="Genomic_DNA"/>
</dbReference>
<feature type="transmembrane region" description="Helical" evidence="1">
    <location>
        <begin position="6"/>
        <end position="26"/>
    </location>
</feature>
<name>A0A428MWQ4_9BACI</name>
<keyword evidence="3" id="KW-1185">Reference proteome</keyword>
<evidence type="ECO:0000313" key="2">
    <source>
        <dbReference type="EMBL" id="RSL30605.1"/>
    </source>
</evidence>
<protein>
    <submittedName>
        <fullName evidence="2">Uncharacterized protein</fullName>
    </submittedName>
</protein>
<sequence>MTKVTFFKWLTTAVLIGGIAMSVYFFSTPTFSHDYKQLTERVEVGLKYSNPDDETIYFQPYIENPNSSSDLTLTHGHNFIKMYVLDEHGNILEDSVTTNKNDNTTDGKLQTTLSPGEQEKNTDYYKINFPDNADRLQVTIEGEVEDEFGLDEIEEIIEVDVDYFNNI</sequence>
<proteinExistence type="predicted"/>
<dbReference type="OrthoDB" id="2945150at2"/>
<dbReference type="RefSeq" id="WP_125560192.1">
    <property type="nucleotide sequence ID" value="NZ_RBVX01000034.1"/>
</dbReference>
<organism evidence="2 3">
    <name type="scientific">Salibacterium salarium</name>
    <dbReference type="NCBI Taxonomy" id="284579"/>
    <lineage>
        <taxon>Bacteria</taxon>
        <taxon>Bacillati</taxon>
        <taxon>Bacillota</taxon>
        <taxon>Bacilli</taxon>
        <taxon>Bacillales</taxon>
        <taxon>Bacillaceae</taxon>
    </lineage>
</organism>
<accession>A0A428MWQ4</accession>
<gene>
    <name evidence="2" type="ORF">D7Z54_24905</name>
</gene>
<evidence type="ECO:0000313" key="3">
    <source>
        <dbReference type="Proteomes" id="UP000275076"/>
    </source>
</evidence>
<comment type="caution">
    <text evidence="2">The sequence shown here is derived from an EMBL/GenBank/DDBJ whole genome shotgun (WGS) entry which is preliminary data.</text>
</comment>
<reference evidence="2 3" key="1">
    <citation type="submission" date="2018-10" db="EMBL/GenBank/DDBJ databases">
        <title>Draft genome sequence of Bacillus salarius IM0101, isolated from a hypersaline soil in Inner Mongolia, China.</title>
        <authorList>
            <person name="Yamprayoonswat W."/>
            <person name="Boonvisut S."/>
            <person name="Jumpathong W."/>
            <person name="Sittihan S."/>
            <person name="Ruangsuj P."/>
            <person name="Wanthongcharoen S."/>
            <person name="Thongpramul N."/>
            <person name="Pimmason S."/>
            <person name="Yu B."/>
            <person name="Yasawong M."/>
        </authorList>
    </citation>
    <scope>NUCLEOTIDE SEQUENCE [LARGE SCALE GENOMIC DNA]</scope>
    <source>
        <strain evidence="2 3">IM0101</strain>
    </source>
</reference>
<keyword evidence="1" id="KW-1133">Transmembrane helix</keyword>
<dbReference type="Proteomes" id="UP000275076">
    <property type="component" value="Unassembled WGS sequence"/>
</dbReference>
<dbReference type="AlphaFoldDB" id="A0A428MWQ4"/>